<keyword evidence="1" id="KW-0175">Coiled coil</keyword>
<proteinExistence type="predicted"/>
<evidence type="ECO:0000256" key="1">
    <source>
        <dbReference type="SAM" id="Coils"/>
    </source>
</evidence>
<feature type="coiled-coil region" evidence="1">
    <location>
        <begin position="107"/>
        <end position="145"/>
    </location>
</feature>
<reference evidence="2" key="1">
    <citation type="submission" date="2021-09" db="EMBL/GenBank/DDBJ databases">
        <authorList>
            <consortium name="AG Swart"/>
            <person name="Singh M."/>
            <person name="Singh A."/>
            <person name="Seah K."/>
            <person name="Emmerich C."/>
        </authorList>
    </citation>
    <scope>NUCLEOTIDE SEQUENCE</scope>
    <source>
        <strain evidence="2">ATCC30299</strain>
    </source>
</reference>
<protein>
    <submittedName>
        <fullName evidence="2">Uncharacterized protein</fullName>
    </submittedName>
</protein>
<gene>
    <name evidence="2" type="ORF">BSTOLATCC_MIC5570</name>
</gene>
<dbReference type="EMBL" id="CAJZBQ010000005">
    <property type="protein sequence ID" value="CAG9312328.1"/>
    <property type="molecule type" value="Genomic_DNA"/>
</dbReference>
<sequence>MSYPQHNQISRQAPVFSHGPFDKAFNKVKNCASFGIRVTGERMALDQESGEWKQYSQGFEIRGESEEVARERMEKEMALEIEKINYEYQFKASQELQKMIFAKSKLNGEYEERINEIEAQARLYKEQLDRDLKMFENEVEHAIKKSGLDGDRQISEMQMETQNQAIANNGQVNLNRIDVQRQVQTRELNAQKEINLARMAIDKQLADIENYKRSQFEKEANNYEKDKNQLECNFRANMARLESEKQIAIAQKRNKRRWYQFFHS</sequence>
<evidence type="ECO:0000313" key="2">
    <source>
        <dbReference type="EMBL" id="CAG9312328.1"/>
    </source>
</evidence>
<organism evidence="2 3">
    <name type="scientific">Blepharisma stoltei</name>
    <dbReference type="NCBI Taxonomy" id="1481888"/>
    <lineage>
        <taxon>Eukaryota</taxon>
        <taxon>Sar</taxon>
        <taxon>Alveolata</taxon>
        <taxon>Ciliophora</taxon>
        <taxon>Postciliodesmatophora</taxon>
        <taxon>Heterotrichea</taxon>
        <taxon>Heterotrichida</taxon>
        <taxon>Blepharismidae</taxon>
        <taxon>Blepharisma</taxon>
    </lineage>
</organism>
<keyword evidence="3" id="KW-1185">Reference proteome</keyword>
<evidence type="ECO:0000313" key="3">
    <source>
        <dbReference type="Proteomes" id="UP001162131"/>
    </source>
</evidence>
<dbReference type="AlphaFoldDB" id="A0AAU9IJG9"/>
<name>A0AAU9IJG9_9CILI</name>
<dbReference type="Proteomes" id="UP001162131">
    <property type="component" value="Unassembled WGS sequence"/>
</dbReference>
<accession>A0AAU9IJG9</accession>
<comment type="caution">
    <text evidence="2">The sequence shown here is derived from an EMBL/GenBank/DDBJ whole genome shotgun (WGS) entry which is preliminary data.</text>
</comment>